<comment type="function">
    <text evidence="5">NDH-1 shuttles electrons from NADH, via FMN and iron-sulfur (Fe-S) centers, to quinones in the respiratory chain. The immediate electron acceptor for the enzyme in this species is believed to be ubiquinone. Couples the redox reaction to proton translocation (for every two electrons transferred, four hydrogen ions are translocated across the cytoplasmic membrane), and thus conserves the redox energy in a proton gradient. This subunit may bind ubiquinone.</text>
</comment>
<feature type="transmembrane region" description="Helical" evidence="5">
    <location>
        <begin position="77"/>
        <end position="98"/>
    </location>
</feature>
<gene>
    <name evidence="5" type="primary">nuoH</name>
    <name evidence="7" type="ORF">E6H05_04265</name>
</gene>
<keyword evidence="5" id="KW-1003">Cell membrane</keyword>
<comment type="similarity">
    <text evidence="5 6">Belongs to the complex I subunit 1 family.</text>
</comment>
<dbReference type="EC" id="7.1.1.-" evidence="5"/>
<evidence type="ECO:0000256" key="3">
    <source>
        <dbReference type="ARBA" id="ARBA00022989"/>
    </source>
</evidence>
<keyword evidence="5 6" id="KW-0520">NAD</keyword>
<keyword evidence="2 5" id="KW-0812">Transmembrane</keyword>
<comment type="subunit">
    <text evidence="5">NDH-1 is composed of 14 different subunits. Subunits NuoA, H, J, K, L, M, N constitute the membrane sector of the complex.</text>
</comment>
<evidence type="ECO:0000256" key="2">
    <source>
        <dbReference type="ARBA" id="ARBA00022692"/>
    </source>
</evidence>
<feature type="transmembrane region" description="Helical" evidence="5">
    <location>
        <begin position="12"/>
        <end position="32"/>
    </location>
</feature>
<feature type="transmembrane region" description="Helical" evidence="5">
    <location>
        <begin position="308"/>
        <end position="329"/>
    </location>
</feature>
<feature type="transmembrane region" description="Helical" evidence="5">
    <location>
        <begin position="378"/>
        <end position="397"/>
    </location>
</feature>
<comment type="catalytic activity">
    <reaction evidence="5">
        <text>a quinone + NADH + 5 H(+)(in) = a quinol + NAD(+) + 4 H(+)(out)</text>
        <dbReference type="Rhea" id="RHEA:57888"/>
        <dbReference type="ChEBI" id="CHEBI:15378"/>
        <dbReference type="ChEBI" id="CHEBI:24646"/>
        <dbReference type="ChEBI" id="CHEBI:57540"/>
        <dbReference type="ChEBI" id="CHEBI:57945"/>
        <dbReference type="ChEBI" id="CHEBI:132124"/>
    </reaction>
</comment>
<dbReference type="PANTHER" id="PTHR11432">
    <property type="entry name" value="NADH DEHYDROGENASE SUBUNIT 1"/>
    <property type="match status" value="1"/>
</dbReference>
<evidence type="ECO:0000256" key="5">
    <source>
        <dbReference type="HAMAP-Rule" id="MF_01350"/>
    </source>
</evidence>
<dbReference type="Pfam" id="PF00146">
    <property type="entry name" value="NADHdh"/>
    <property type="match status" value="2"/>
</dbReference>
<protein>
    <recommendedName>
        <fullName evidence="5">NADH-quinone oxidoreductase subunit H</fullName>
        <ecNumber evidence="5">7.1.1.-</ecNumber>
    </recommendedName>
    <alternativeName>
        <fullName evidence="5">NADH dehydrogenase I subunit H</fullName>
    </alternativeName>
    <alternativeName>
        <fullName evidence="5">NDH-1 subunit H</fullName>
    </alternativeName>
</protein>
<feature type="transmembrane region" description="Helical" evidence="5">
    <location>
        <begin position="159"/>
        <end position="181"/>
    </location>
</feature>
<dbReference type="GO" id="GO:0003954">
    <property type="term" value="F:NADH dehydrogenase activity"/>
    <property type="evidence" value="ECO:0007669"/>
    <property type="project" value="TreeGrafter"/>
</dbReference>
<dbReference type="Proteomes" id="UP000318834">
    <property type="component" value="Unassembled WGS sequence"/>
</dbReference>
<dbReference type="HAMAP" id="MF_01350">
    <property type="entry name" value="NDH1_NuoH"/>
    <property type="match status" value="1"/>
</dbReference>
<evidence type="ECO:0000313" key="8">
    <source>
        <dbReference type="Proteomes" id="UP000318834"/>
    </source>
</evidence>
<comment type="subcellular location">
    <subcellularLocation>
        <location evidence="5 6">Cell membrane</location>
        <topology evidence="5 6">Multi-pass membrane protein</topology>
    </subcellularLocation>
    <subcellularLocation>
        <location evidence="1">Membrane</location>
        <topology evidence="1">Multi-pass membrane protein</topology>
    </subcellularLocation>
</comment>
<sequence>MPWFIELLKATGLAVVIFTFLAVVSAMFGVYLERKISGWIQARLGPKHVGPQGLLQTVADTVKLLQKEHITPRNADALIFNAAPVIVAVAALLDWIVIPFGKFGGRVLVVRDINIGVLYFAAMASVTVIGIISGGWSSNNKYALLGGLRSAAQMISYEIPLALGILWVAMVAGTLSTVGIVDAQVKQGSWFMFKLPPPIGWFGLPFGILASLTFLTAATAEVNRVPFDLPEAESELVAGYFAEYTGMRFALFQLGEYGEMFGMAGVATIMFFGGWTEPHLQPWMWLLVTLASLVVVAVILFSGLRQTLLVRPILILASLGFLLSLVMFFGSRAGLSPVLPSPVWFLTKLFALVFFLMWMRWTYPRLRLDQLLNLSWKVLLPLGLLNLVATGFVLTAWGR</sequence>
<dbReference type="EMBL" id="VBAP01000027">
    <property type="protein sequence ID" value="TMI76197.1"/>
    <property type="molecule type" value="Genomic_DNA"/>
</dbReference>
<dbReference type="GO" id="GO:0048038">
    <property type="term" value="F:quinone binding"/>
    <property type="evidence" value="ECO:0007669"/>
    <property type="project" value="UniProtKB-KW"/>
</dbReference>
<dbReference type="GO" id="GO:0005886">
    <property type="term" value="C:plasma membrane"/>
    <property type="evidence" value="ECO:0007669"/>
    <property type="project" value="UniProtKB-SubCell"/>
</dbReference>
<dbReference type="PANTHER" id="PTHR11432:SF3">
    <property type="entry name" value="NADH-UBIQUINONE OXIDOREDUCTASE CHAIN 1"/>
    <property type="match status" value="1"/>
</dbReference>
<keyword evidence="5" id="KW-0874">Quinone</keyword>
<comment type="caution">
    <text evidence="5">Lacks conserved residue(s) required for the propagation of feature annotation.</text>
</comment>
<dbReference type="InterPro" id="IPR001694">
    <property type="entry name" value="NADH_UbQ_OxRdtase_su1/FPO"/>
</dbReference>
<evidence type="ECO:0000256" key="4">
    <source>
        <dbReference type="ARBA" id="ARBA00023136"/>
    </source>
</evidence>
<feature type="transmembrane region" description="Helical" evidence="5">
    <location>
        <begin position="282"/>
        <end position="301"/>
    </location>
</feature>
<dbReference type="PROSITE" id="PS00668">
    <property type="entry name" value="COMPLEX1_ND1_2"/>
    <property type="match status" value="1"/>
</dbReference>
<keyword evidence="5" id="KW-0830">Ubiquinone</keyword>
<feature type="transmembrane region" description="Helical" evidence="5">
    <location>
        <begin position="341"/>
        <end position="358"/>
    </location>
</feature>
<keyword evidence="5" id="KW-1278">Translocase</keyword>
<accession>A0A537IY58</accession>
<dbReference type="GO" id="GO:0009060">
    <property type="term" value="P:aerobic respiration"/>
    <property type="evidence" value="ECO:0007669"/>
    <property type="project" value="TreeGrafter"/>
</dbReference>
<organism evidence="7 8">
    <name type="scientific">Candidatus Segetimicrobium genomatis</name>
    <dbReference type="NCBI Taxonomy" id="2569760"/>
    <lineage>
        <taxon>Bacteria</taxon>
        <taxon>Bacillati</taxon>
        <taxon>Candidatus Sysuimicrobiota</taxon>
        <taxon>Candidatus Sysuimicrobiia</taxon>
        <taxon>Candidatus Sysuimicrobiales</taxon>
        <taxon>Candidatus Segetimicrobiaceae</taxon>
        <taxon>Candidatus Segetimicrobium</taxon>
    </lineage>
</organism>
<evidence type="ECO:0000256" key="1">
    <source>
        <dbReference type="ARBA" id="ARBA00004141"/>
    </source>
</evidence>
<feature type="transmembrane region" description="Helical" evidence="5">
    <location>
        <begin position="257"/>
        <end position="276"/>
    </location>
</feature>
<comment type="caution">
    <text evidence="7">The sequence shown here is derived from an EMBL/GenBank/DDBJ whole genome shotgun (WGS) entry which is preliminary data.</text>
</comment>
<feature type="transmembrane region" description="Helical" evidence="5">
    <location>
        <begin position="201"/>
        <end position="220"/>
    </location>
</feature>
<reference evidence="7 8" key="1">
    <citation type="journal article" date="2019" name="Nat. Microbiol.">
        <title>Mediterranean grassland soil C-N compound turnover is dependent on rainfall and depth, and is mediated by genomically divergent microorganisms.</title>
        <authorList>
            <person name="Diamond S."/>
            <person name="Andeer P.F."/>
            <person name="Li Z."/>
            <person name="Crits-Christoph A."/>
            <person name="Burstein D."/>
            <person name="Anantharaman K."/>
            <person name="Lane K.R."/>
            <person name="Thomas B.C."/>
            <person name="Pan C."/>
            <person name="Northen T.R."/>
            <person name="Banfield J.F."/>
        </authorList>
    </citation>
    <scope>NUCLEOTIDE SEQUENCE [LARGE SCALE GENOMIC DNA]</scope>
    <source>
        <strain evidence="7">NP_8</strain>
    </source>
</reference>
<evidence type="ECO:0000313" key="7">
    <source>
        <dbReference type="EMBL" id="TMI76197.1"/>
    </source>
</evidence>
<keyword evidence="3 5" id="KW-1133">Transmembrane helix</keyword>
<keyword evidence="4 5" id="KW-0472">Membrane</keyword>
<dbReference type="InterPro" id="IPR018086">
    <property type="entry name" value="NADH_UbQ_OxRdtase_su1_CS"/>
</dbReference>
<proteinExistence type="inferred from homology"/>
<evidence type="ECO:0000256" key="6">
    <source>
        <dbReference type="RuleBase" id="RU000471"/>
    </source>
</evidence>
<dbReference type="AlphaFoldDB" id="A0A537IY58"/>
<dbReference type="GO" id="GO:0016655">
    <property type="term" value="F:oxidoreductase activity, acting on NAD(P)H, quinone or similar compound as acceptor"/>
    <property type="evidence" value="ECO:0007669"/>
    <property type="project" value="UniProtKB-UniRule"/>
</dbReference>
<feature type="transmembrane region" description="Helical" evidence="5">
    <location>
        <begin position="118"/>
        <end position="138"/>
    </location>
</feature>
<name>A0A537IY58_9BACT</name>